<evidence type="ECO:0000256" key="3">
    <source>
        <dbReference type="ARBA" id="ARBA00023242"/>
    </source>
</evidence>
<evidence type="ECO:0000313" key="6">
    <source>
        <dbReference type="EMBL" id="OBT97917.1"/>
    </source>
</evidence>
<dbReference type="GO" id="GO:0003677">
    <property type="term" value="F:DNA binding"/>
    <property type="evidence" value="ECO:0007669"/>
    <property type="project" value="InterPro"/>
</dbReference>
<feature type="region of interest" description="Disordered" evidence="4">
    <location>
        <begin position="118"/>
        <end position="159"/>
    </location>
</feature>
<dbReference type="Gene3D" id="4.10.240.10">
    <property type="entry name" value="Zn(2)-C6 fungal-type DNA-binding domain"/>
    <property type="match status" value="1"/>
</dbReference>
<dbReference type="InterPro" id="IPR050613">
    <property type="entry name" value="Sec_Metabolite_Reg"/>
</dbReference>
<dbReference type="PANTHER" id="PTHR31001">
    <property type="entry name" value="UNCHARACTERIZED TRANSCRIPTIONAL REGULATORY PROTEIN"/>
    <property type="match status" value="1"/>
</dbReference>
<dbReference type="InterPro" id="IPR007219">
    <property type="entry name" value="XnlR_reg_dom"/>
</dbReference>
<evidence type="ECO:0000256" key="4">
    <source>
        <dbReference type="SAM" id="MobiDB-lite"/>
    </source>
</evidence>
<comment type="subcellular location">
    <subcellularLocation>
        <location evidence="1">Nucleus</location>
    </subcellularLocation>
</comment>
<gene>
    <name evidence="6" type="ORF">VE01_04014</name>
</gene>
<reference evidence="6 7" key="1">
    <citation type="submission" date="2016-03" db="EMBL/GenBank/DDBJ databases">
        <title>Comparative genomics of Pseudogymnoascus destructans, the fungus causing white-nose syndrome of bats.</title>
        <authorList>
            <person name="Palmer J.M."/>
            <person name="Drees K.P."/>
            <person name="Foster J.T."/>
            <person name="Lindner D.L."/>
        </authorList>
    </citation>
    <scope>NUCLEOTIDE SEQUENCE [LARGE SCALE GENOMIC DNA]</scope>
    <source>
        <strain evidence="6 7">UAMH 10579</strain>
    </source>
</reference>
<dbReference type="RefSeq" id="XP_018131650.1">
    <property type="nucleotide sequence ID" value="XM_018273492.2"/>
</dbReference>
<organism evidence="6 7">
    <name type="scientific">Pseudogymnoascus verrucosus</name>
    <dbReference type="NCBI Taxonomy" id="342668"/>
    <lineage>
        <taxon>Eukaryota</taxon>
        <taxon>Fungi</taxon>
        <taxon>Dikarya</taxon>
        <taxon>Ascomycota</taxon>
        <taxon>Pezizomycotina</taxon>
        <taxon>Leotiomycetes</taxon>
        <taxon>Thelebolales</taxon>
        <taxon>Thelebolaceae</taxon>
        <taxon>Pseudogymnoascus</taxon>
    </lineage>
</organism>
<dbReference type="PROSITE" id="PS50048">
    <property type="entry name" value="ZN2_CY6_FUNGAL_2"/>
    <property type="match status" value="1"/>
</dbReference>
<evidence type="ECO:0000256" key="2">
    <source>
        <dbReference type="ARBA" id="ARBA00022723"/>
    </source>
</evidence>
<dbReference type="SMART" id="SM00066">
    <property type="entry name" value="GAL4"/>
    <property type="match status" value="1"/>
</dbReference>
<evidence type="ECO:0000256" key="1">
    <source>
        <dbReference type="ARBA" id="ARBA00004123"/>
    </source>
</evidence>
<keyword evidence="7" id="KW-1185">Reference proteome</keyword>
<proteinExistence type="predicted"/>
<dbReference type="PROSITE" id="PS00463">
    <property type="entry name" value="ZN2_CY6_FUNGAL_1"/>
    <property type="match status" value="1"/>
</dbReference>
<dbReference type="OrthoDB" id="435881at2759"/>
<dbReference type="Pfam" id="PF04082">
    <property type="entry name" value="Fungal_trans"/>
    <property type="match status" value="1"/>
</dbReference>
<evidence type="ECO:0000313" key="7">
    <source>
        <dbReference type="Proteomes" id="UP000091956"/>
    </source>
</evidence>
<dbReference type="GO" id="GO:0000981">
    <property type="term" value="F:DNA-binding transcription factor activity, RNA polymerase II-specific"/>
    <property type="evidence" value="ECO:0007669"/>
    <property type="project" value="InterPro"/>
</dbReference>
<dbReference type="InterPro" id="IPR036864">
    <property type="entry name" value="Zn2-C6_fun-type_DNA-bd_sf"/>
</dbReference>
<accession>A0A1B8GQ15</accession>
<dbReference type="Proteomes" id="UP000091956">
    <property type="component" value="Unassembled WGS sequence"/>
</dbReference>
<evidence type="ECO:0000259" key="5">
    <source>
        <dbReference type="PROSITE" id="PS50048"/>
    </source>
</evidence>
<dbReference type="GO" id="GO:0005634">
    <property type="term" value="C:nucleus"/>
    <property type="evidence" value="ECO:0007669"/>
    <property type="project" value="UniProtKB-SubCell"/>
</dbReference>
<dbReference type="Pfam" id="PF00172">
    <property type="entry name" value="Zn_clus"/>
    <property type="match status" value="1"/>
</dbReference>
<dbReference type="SMART" id="SM00906">
    <property type="entry name" value="Fungal_trans"/>
    <property type="match status" value="1"/>
</dbReference>
<dbReference type="CDD" id="cd12148">
    <property type="entry name" value="fungal_TF_MHR"/>
    <property type="match status" value="1"/>
</dbReference>
<feature type="region of interest" description="Disordered" evidence="4">
    <location>
        <begin position="746"/>
        <end position="783"/>
    </location>
</feature>
<protein>
    <recommendedName>
        <fullName evidence="5">Zn(2)-C6 fungal-type domain-containing protein</fullName>
    </recommendedName>
</protein>
<reference evidence="7" key="2">
    <citation type="journal article" date="2018" name="Nat. Commun.">
        <title>Extreme sensitivity to ultraviolet light in the fungal pathogen causing white-nose syndrome of bats.</title>
        <authorList>
            <person name="Palmer J.M."/>
            <person name="Drees K.P."/>
            <person name="Foster J.T."/>
            <person name="Lindner D.L."/>
        </authorList>
    </citation>
    <scope>NUCLEOTIDE SEQUENCE [LARGE SCALE GENOMIC DNA]</scope>
    <source>
        <strain evidence="7">UAMH 10579</strain>
    </source>
</reference>
<name>A0A1B8GQ15_9PEZI</name>
<sequence length="893" mass="99983">MQPLHNQSNPLGGDGTSNPTTSTGPDDRSALALAMSHSPLQSSKTLYTRSCDVCRKRKVKCDKISTGCSNCAKAQIECHYPGPGRAPRRPKAGKQVTARETELLKRLRRLEGVVQELSGQVEEETHRSSTDSPKDRLWKDKDASSEPDSTIGKHQSAKGTVRVVGMDEGRTSTSKWLERMANMGEGPPESDLMKREFGKLVIDEGKSHYVNSDLFATLSHEVEDIREIFDGDDTSVEDDGETADMPGSKSPVGHQGFLFGYSSTMVDLRSLHPLPSQIPFFWDVFVENVDPITKVLHVPTMAKAIKEAKENLDCLSKSIEALLFAIYYSVITSLSQEEVVSNFGTDKSVLIDRYRFGVEQALARADFLNTSELVIIQAFSLFLTCVRRHDQSKFVWSLTGLAIRLSIGLGLHRDGSKMGLSPFDTEMRRRLWWSLCVLDVRASEDYGSEPAILDGTYDTLLPLNVNDVDLDPLATEPAQEHVGVSDMTFCLIRYEVCRVMRHLPYATPRIHAPRELANATTFEEKEKMVRDLHAHLEEKYLQYCLNSGPLHWVAATVSRLVLAKMSIMIFFRGPDSPDNLPQHIRDRLFIASIEINEYSRLLETGAATKKWGWLFHTYVHWHALVYILREISNRPRCPVTDRAWRAVDSSFSSWDDAVKHSRSSKNGMLWLPLRRLMAKARRKREEDLAAVAAGDMSRQIPGFLEMDRCAVPSACPSAMTQGEEQQHQPADLGDVEVLRPLQQGILYPDEPMSDSTPDIPLPPYTMESHTQEVSSATEDAGDGPTQLQAQFQQYENQQAQMAQQQNMHNPAYQGVQNQVPGFSGQMQGQVPWLLEAPLGDLDMEMGVSSGESSGMDDFSWENFDDLVRDVMLQNDPGQVADRGPSMVGLGSWW</sequence>
<dbReference type="GeneID" id="28837400"/>
<feature type="domain" description="Zn(2)-C6 fungal-type" evidence="5">
    <location>
        <begin position="50"/>
        <end position="80"/>
    </location>
</feature>
<dbReference type="PANTHER" id="PTHR31001:SF50">
    <property type="entry name" value="ZN(II)2CYS6 TRANSCRIPTION FACTOR (EUROFUNG)"/>
    <property type="match status" value="1"/>
</dbReference>
<dbReference type="SUPFAM" id="SSF57701">
    <property type="entry name" value="Zn2/Cys6 DNA-binding domain"/>
    <property type="match status" value="1"/>
</dbReference>
<dbReference type="GO" id="GO:0008270">
    <property type="term" value="F:zinc ion binding"/>
    <property type="evidence" value="ECO:0007669"/>
    <property type="project" value="InterPro"/>
</dbReference>
<dbReference type="CDD" id="cd00067">
    <property type="entry name" value="GAL4"/>
    <property type="match status" value="1"/>
</dbReference>
<dbReference type="GO" id="GO:0006351">
    <property type="term" value="P:DNA-templated transcription"/>
    <property type="evidence" value="ECO:0007669"/>
    <property type="project" value="InterPro"/>
</dbReference>
<dbReference type="InterPro" id="IPR001138">
    <property type="entry name" value="Zn2Cys6_DnaBD"/>
</dbReference>
<dbReference type="AlphaFoldDB" id="A0A1B8GQ15"/>
<keyword evidence="3" id="KW-0539">Nucleus</keyword>
<feature type="region of interest" description="Disordered" evidence="4">
    <location>
        <begin position="1"/>
        <end position="30"/>
    </location>
</feature>
<feature type="compositionally biased region" description="Basic and acidic residues" evidence="4">
    <location>
        <begin position="123"/>
        <end position="144"/>
    </location>
</feature>
<keyword evidence="2" id="KW-0479">Metal-binding</keyword>
<feature type="compositionally biased region" description="Polar residues" evidence="4">
    <location>
        <begin position="1"/>
        <end position="24"/>
    </location>
</feature>
<dbReference type="STRING" id="342668.A0A1B8GQ15"/>
<dbReference type="EMBL" id="KV460219">
    <property type="protein sequence ID" value="OBT97917.1"/>
    <property type="molecule type" value="Genomic_DNA"/>
</dbReference>
<feature type="compositionally biased region" description="Polar residues" evidence="4">
    <location>
        <begin position="767"/>
        <end position="777"/>
    </location>
</feature>